<organism evidence="3 5">
    <name type="scientific">Halomonas elongata (strain ATCC 33173 / DSM 2581 / NBRC 15536 / NCIMB 2198 / 1H9)</name>
    <dbReference type="NCBI Taxonomy" id="768066"/>
    <lineage>
        <taxon>Bacteria</taxon>
        <taxon>Pseudomonadati</taxon>
        <taxon>Pseudomonadota</taxon>
        <taxon>Gammaproteobacteria</taxon>
        <taxon>Oceanospirillales</taxon>
        <taxon>Halomonadaceae</taxon>
        <taxon>Halomonas</taxon>
    </lineage>
</organism>
<evidence type="ECO:0000256" key="2">
    <source>
        <dbReference type="SAM" id="SignalP"/>
    </source>
</evidence>
<keyword evidence="6" id="KW-1185">Reference proteome</keyword>
<dbReference type="AlphaFoldDB" id="A0A1R4A4C3"/>
<evidence type="ECO:0000313" key="3">
    <source>
        <dbReference type="EMBL" id="SJK83814.1"/>
    </source>
</evidence>
<feature type="compositionally biased region" description="Polar residues" evidence="1">
    <location>
        <begin position="72"/>
        <end position="83"/>
    </location>
</feature>
<dbReference type="GeneID" id="91010119"/>
<proteinExistence type="predicted"/>
<dbReference type="EMBL" id="FN869568">
    <property type="protein sequence ID" value="SJK83814.1"/>
    <property type="molecule type" value="Genomic_DNA"/>
</dbReference>
<name>A0A1R4A4C3_HALED</name>
<protein>
    <recommendedName>
        <fullName evidence="7">Secreted protein</fullName>
    </recommendedName>
</protein>
<dbReference type="Proteomes" id="UP001322512">
    <property type="component" value="Chromosome"/>
</dbReference>
<dbReference type="KEGG" id="hel:HELO_2779A"/>
<feature type="signal peptide" evidence="2">
    <location>
        <begin position="1"/>
        <end position="20"/>
    </location>
</feature>
<reference evidence="5" key="3">
    <citation type="journal article" date="2011" name="Environ. Microbiol.">
        <title>A blueprint of ectoine metabolism from the genome of the industrial producer Halomonas elongata DSM 2581(T).</title>
        <authorList>
            <person name="Schwibbert K."/>
            <person name="Marin-Sanguino A."/>
            <person name="Bagyan I."/>
            <person name="Heidrich G."/>
            <person name="Lentzen G."/>
            <person name="Seitz H."/>
            <person name="Rampp M."/>
            <person name="Schuster S.C."/>
            <person name="Klenk H.P."/>
            <person name="Pfeiffer F."/>
            <person name="Oesterhelt D."/>
            <person name="Kunte H.J."/>
        </authorList>
    </citation>
    <scope>NUCLEOTIDE SEQUENCE [LARGE SCALE GENOMIC DNA]</scope>
    <source>
        <strain evidence="5">ATCC 33173 / DSM 2581 / NBRC 15536 / NCIMB 2198 / 1H9</strain>
    </source>
</reference>
<evidence type="ECO:0000313" key="4">
    <source>
        <dbReference type="EMBL" id="WPU48832.1"/>
    </source>
</evidence>
<dbReference type="RefSeq" id="WP_041602064.1">
    <property type="nucleotide sequence ID" value="NC_014532.2"/>
</dbReference>
<reference evidence="3" key="2">
    <citation type="submission" date="2010-05" db="EMBL/GenBank/DDBJ databases">
        <title>Revision and reannotation of the Halomonas elongata DSM 2581(T) genome.</title>
        <authorList>
            <person name="Pfeiffer F."/>
            <person name="Bagyan I."/>
            <person name="Alfaro-Espinoza G."/>
            <person name="Zamora-Lagos M.A."/>
            <person name="Habermann B."/>
            <person name="Oesterhelt D."/>
            <person name="Kunte H.J."/>
        </authorList>
    </citation>
    <scope>NUCLEOTIDE SEQUENCE</scope>
    <source>
        <strain evidence="3">Type strain: DSM 2581</strain>
    </source>
</reference>
<evidence type="ECO:0000313" key="6">
    <source>
        <dbReference type="Proteomes" id="UP001322512"/>
    </source>
</evidence>
<feature type="region of interest" description="Disordered" evidence="1">
    <location>
        <begin position="20"/>
        <end position="84"/>
    </location>
</feature>
<evidence type="ECO:0008006" key="7">
    <source>
        <dbReference type="Google" id="ProtNLM"/>
    </source>
</evidence>
<keyword evidence="2" id="KW-0732">Signal</keyword>
<dbReference type="EMBL" id="CP139472">
    <property type="protein sequence ID" value="WPU48832.1"/>
    <property type="molecule type" value="Genomic_DNA"/>
</dbReference>
<accession>A0A1R4A4C3</accession>
<evidence type="ECO:0000313" key="5">
    <source>
        <dbReference type="Proteomes" id="UP000008707"/>
    </source>
</evidence>
<gene>
    <name evidence="3" type="ORF">HELO_2779A</name>
    <name evidence="4" type="ORF">SR933_08025</name>
</gene>
<dbReference type="Proteomes" id="UP000008707">
    <property type="component" value="Chromosome"/>
</dbReference>
<feature type="compositionally biased region" description="Basic and acidic residues" evidence="1">
    <location>
        <begin position="25"/>
        <end position="61"/>
    </location>
</feature>
<evidence type="ECO:0000256" key="1">
    <source>
        <dbReference type="SAM" id="MobiDB-lite"/>
    </source>
</evidence>
<reference evidence="3" key="1">
    <citation type="journal article" date="2010" name="Environ. Microbiol.">
        <title>A blueprint of ectoine metabolism from the genome of the industrial producer Halomonas elongata DSM 2581(T).</title>
        <authorList>
            <person name="Schwibbert K."/>
            <person name="Marin-Sanguino A."/>
            <person name="Bagyan I."/>
            <person name="Heidrich G."/>
            <person name="Lentzen G."/>
            <person name="Seitz H."/>
            <person name="Rampp M."/>
            <person name="Schuster S.C."/>
            <person name="Klenk H.P."/>
            <person name="Pfeiffer F."/>
            <person name="Oesterhelt D."/>
            <person name="Kunte H.J."/>
        </authorList>
    </citation>
    <scope>NUCLEOTIDE SEQUENCE</scope>
    <source>
        <strain evidence="3">Type strain: DSM 2581</strain>
    </source>
</reference>
<reference evidence="4 6" key="4">
    <citation type="submission" date="2023-11" db="EMBL/GenBank/DDBJ databases">
        <title>MicrobeMod: A computational toolkit for identifying prokaryotic methylation and restriction-modification with nanopore sequencing.</title>
        <authorList>
            <person name="Crits-Christoph A."/>
            <person name="Kang S.C."/>
            <person name="Lee H."/>
            <person name="Ostrov N."/>
        </authorList>
    </citation>
    <scope>NUCLEOTIDE SEQUENCE [LARGE SCALE GENOMIC DNA]</scope>
    <source>
        <strain evidence="4 6">ATCC 33173</strain>
    </source>
</reference>
<feature type="chain" id="PRO_5010319898" description="Secreted protein" evidence="2">
    <location>
        <begin position="21"/>
        <end position="96"/>
    </location>
</feature>
<sequence length="96" mass="10813">MKKVLPIITLSVMISTPVMANPGQESEHAHQENWQEARAHYQEKRDRISGADRLPKRDTPRDNAFLDAPVDTSDSPDLSSDNVCTECDLYNDASRD</sequence>